<keyword evidence="2" id="KW-1185">Reference proteome</keyword>
<dbReference type="Proteomes" id="UP001595975">
    <property type="component" value="Unassembled WGS sequence"/>
</dbReference>
<dbReference type="PANTHER" id="PTHR47691:SF3">
    <property type="entry name" value="HTH-TYPE TRANSCRIPTIONAL REGULATOR RV0890C-RELATED"/>
    <property type="match status" value="1"/>
</dbReference>
<dbReference type="EMBL" id="JBHSOF010000003">
    <property type="protein sequence ID" value="MFC5662352.1"/>
    <property type="molecule type" value="Genomic_DNA"/>
</dbReference>
<name>A0ABW0WVP3_9ACTN</name>
<dbReference type="PANTHER" id="PTHR47691">
    <property type="entry name" value="REGULATOR-RELATED"/>
    <property type="match status" value="1"/>
</dbReference>
<dbReference type="Gene3D" id="3.40.50.300">
    <property type="entry name" value="P-loop containing nucleotide triphosphate hydrolases"/>
    <property type="match status" value="1"/>
</dbReference>
<dbReference type="SUPFAM" id="SSF52540">
    <property type="entry name" value="P-loop containing nucleoside triphosphate hydrolases"/>
    <property type="match status" value="1"/>
</dbReference>
<dbReference type="InterPro" id="IPR011990">
    <property type="entry name" value="TPR-like_helical_dom_sf"/>
</dbReference>
<evidence type="ECO:0000313" key="1">
    <source>
        <dbReference type="EMBL" id="MFC5662352.1"/>
    </source>
</evidence>
<evidence type="ECO:0000313" key="2">
    <source>
        <dbReference type="Proteomes" id="UP001595975"/>
    </source>
</evidence>
<accession>A0ABW0WVP3</accession>
<comment type="caution">
    <text evidence="1">The sequence shown here is derived from an EMBL/GenBank/DDBJ whole genome shotgun (WGS) entry which is preliminary data.</text>
</comment>
<gene>
    <name evidence="1" type="ORF">ACFP3U_05080</name>
</gene>
<dbReference type="InterPro" id="IPR027417">
    <property type="entry name" value="P-loop_NTPase"/>
</dbReference>
<organism evidence="1 2">
    <name type="scientific">Kitasatospora misakiensis</name>
    <dbReference type="NCBI Taxonomy" id="67330"/>
    <lineage>
        <taxon>Bacteria</taxon>
        <taxon>Bacillati</taxon>
        <taxon>Actinomycetota</taxon>
        <taxon>Actinomycetes</taxon>
        <taxon>Kitasatosporales</taxon>
        <taxon>Streptomycetaceae</taxon>
        <taxon>Kitasatospora</taxon>
    </lineage>
</organism>
<dbReference type="Gene3D" id="1.25.40.10">
    <property type="entry name" value="Tetratricopeptide repeat domain"/>
    <property type="match status" value="1"/>
</dbReference>
<proteinExistence type="predicted"/>
<reference evidence="2" key="1">
    <citation type="journal article" date="2019" name="Int. J. Syst. Evol. Microbiol.">
        <title>The Global Catalogue of Microorganisms (GCM) 10K type strain sequencing project: providing services to taxonomists for standard genome sequencing and annotation.</title>
        <authorList>
            <consortium name="The Broad Institute Genomics Platform"/>
            <consortium name="The Broad Institute Genome Sequencing Center for Infectious Disease"/>
            <person name="Wu L."/>
            <person name="Ma J."/>
        </authorList>
    </citation>
    <scope>NUCLEOTIDE SEQUENCE [LARGE SCALE GENOMIC DNA]</scope>
    <source>
        <strain evidence="2">CGMCC 4.1437</strain>
    </source>
</reference>
<sequence>MAEETWNRVDGQVRAGSIVQAGSVGELHVHQAAVRDAAVPCQLPPALAHFEDRIDERARVLAAFAEAPDGGGPLVVALSGMGGIGKTALGFELARALLAHCPDGALHVDLDDLRRDGAVETADALGDLLRSLDPDARPEPELRGRARQYWTATQGRRLVVVVDNARSGAELRPLLPASAASVVIVASHGPLYDLDGVRLVDLPLGPLAPEDAVNLLRRIVIDDRSAVDRLAADPESAAELARRCAGLPAALYVAGRWIRRHKRRELRRLVEELTAELDREGVPVVEAVWDAAYASLGPVEARLYRLLPHHPAPVVDDHVAAALLDTDPDRAAAALDELDTAGLLERRPDGLGLHALLRGHALRRAERTPGAAAEAAEARRRLVRWYRRQAGRADLVAAGPRLTVSAPAAGAPAPEAVPDLEFPDARAALRWLEDERLALYGCVRIAAEDGLDEEAVALCEALWTHFLDHRHYADVIEAFGHGVAAAVRAERLAATVRMRCQLARPLWEQRRYAEAAEELRLAVNGARLLGDSDEARKLRASAVEFRGKLASVRGDWAAAVPDFEAAREEHRAIGNTYGAMLQTYLLGRAAVALGELPRAVDLLSEAHTTANALGRERMIARTGFELGGALRAAGRGAEAVHLYEAALTAARERRSAGDELRVLEALMALSEEAGDTVGAAGYRAAVEALRGPDGDGVAPIA</sequence>
<protein>
    <submittedName>
        <fullName evidence="1">NB-ARC domain-containing protein</fullName>
    </submittedName>
</protein>
<dbReference type="SUPFAM" id="SSF48452">
    <property type="entry name" value="TPR-like"/>
    <property type="match status" value="1"/>
</dbReference>
<dbReference type="RefSeq" id="WP_380223950.1">
    <property type="nucleotide sequence ID" value="NZ_JBHSOF010000003.1"/>
</dbReference>
<dbReference type="PRINTS" id="PR00364">
    <property type="entry name" value="DISEASERSIST"/>
</dbReference>